<keyword evidence="4" id="KW-1015">Disulfide bond</keyword>
<evidence type="ECO:0000256" key="4">
    <source>
        <dbReference type="ARBA" id="ARBA00023157"/>
    </source>
</evidence>
<dbReference type="PANTHER" id="PTHR43142">
    <property type="entry name" value="CARBOXYLIC ESTER HYDROLASE"/>
    <property type="match status" value="1"/>
</dbReference>
<dbReference type="InterPro" id="IPR029058">
    <property type="entry name" value="AB_hydrolase_fold"/>
</dbReference>
<dbReference type="GO" id="GO:0052689">
    <property type="term" value="F:carboxylic ester hydrolase activity"/>
    <property type="evidence" value="ECO:0007669"/>
    <property type="project" value="UniProtKB-KW"/>
</dbReference>
<dbReference type="EMBL" id="JABDTM020030293">
    <property type="protein sequence ID" value="KAH0807472.1"/>
    <property type="molecule type" value="Genomic_DNA"/>
</dbReference>
<keyword evidence="3 6" id="KW-0378">Hydrolase</keyword>
<evidence type="ECO:0000256" key="6">
    <source>
        <dbReference type="RuleBase" id="RU361235"/>
    </source>
</evidence>
<feature type="domain" description="Carboxylesterase type B" evidence="7">
    <location>
        <begin position="39"/>
        <end position="558"/>
    </location>
</feature>
<keyword evidence="2" id="KW-0719">Serine esterase</keyword>
<name>A0A8J6L5Y1_TENMO</name>
<dbReference type="InterPro" id="IPR002018">
    <property type="entry name" value="CarbesteraseB"/>
</dbReference>
<evidence type="ECO:0000256" key="1">
    <source>
        <dbReference type="ARBA" id="ARBA00005964"/>
    </source>
</evidence>
<reference evidence="8" key="2">
    <citation type="submission" date="2021-08" db="EMBL/GenBank/DDBJ databases">
        <authorList>
            <person name="Eriksson T."/>
        </authorList>
    </citation>
    <scope>NUCLEOTIDE SEQUENCE</scope>
    <source>
        <strain evidence="8">Stoneville</strain>
        <tissue evidence="8">Whole head</tissue>
    </source>
</reference>
<keyword evidence="9" id="KW-1185">Reference proteome</keyword>
<dbReference type="Gene3D" id="3.40.50.1820">
    <property type="entry name" value="alpha/beta hydrolase"/>
    <property type="match status" value="1"/>
</dbReference>
<evidence type="ECO:0000259" key="7">
    <source>
        <dbReference type="Pfam" id="PF00135"/>
    </source>
</evidence>
<dbReference type="PROSITE" id="PS00122">
    <property type="entry name" value="CARBOXYLESTERASE_B_1"/>
    <property type="match status" value="1"/>
</dbReference>
<evidence type="ECO:0000313" key="9">
    <source>
        <dbReference type="Proteomes" id="UP000719412"/>
    </source>
</evidence>
<evidence type="ECO:0000313" key="8">
    <source>
        <dbReference type="EMBL" id="KAH0807472.1"/>
    </source>
</evidence>
<proteinExistence type="inferred from homology"/>
<dbReference type="SUPFAM" id="SSF53474">
    <property type="entry name" value="alpha/beta-Hydrolases"/>
    <property type="match status" value="1"/>
</dbReference>
<protein>
    <recommendedName>
        <fullName evidence="6">Carboxylic ester hydrolase</fullName>
        <ecNumber evidence="6">3.1.1.-</ecNumber>
    </recommendedName>
</protein>
<comment type="caution">
    <text evidence="8">The sequence shown here is derived from an EMBL/GenBank/DDBJ whole genome shotgun (WGS) entry which is preliminary data.</text>
</comment>
<evidence type="ECO:0000256" key="5">
    <source>
        <dbReference type="ARBA" id="ARBA00023180"/>
    </source>
</evidence>
<dbReference type="FunFam" id="3.40.50.1820:FF:000155">
    <property type="entry name" value="Carboxylic ester hydrolase"/>
    <property type="match status" value="1"/>
</dbReference>
<evidence type="ECO:0000256" key="3">
    <source>
        <dbReference type="ARBA" id="ARBA00022801"/>
    </source>
</evidence>
<evidence type="ECO:0000256" key="2">
    <source>
        <dbReference type="ARBA" id="ARBA00022487"/>
    </source>
</evidence>
<comment type="similarity">
    <text evidence="1 6">Belongs to the type-B carboxylesterase/lipase family.</text>
</comment>
<dbReference type="Pfam" id="PF00135">
    <property type="entry name" value="COesterase"/>
    <property type="match status" value="1"/>
</dbReference>
<dbReference type="EC" id="3.1.1.-" evidence="6"/>
<dbReference type="PROSITE" id="PS00941">
    <property type="entry name" value="CARBOXYLESTERASE_B_2"/>
    <property type="match status" value="1"/>
</dbReference>
<gene>
    <name evidence="8" type="ORF">GEV33_015318</name>
</gene>
<dbReference type="AlphaFoldDB" id="A0A8J6L5Y1"/>
<dbReference type="PANTHER" id="PTHR43142:SF1">
    <property type="entry name" value="CARBOXYLIC ESTER HYDROLASE"/>
    <property type="match status" value="1"/>
</dbReference>
<dbReference type="InterPro" id="IPR019819">
    <property type="entry name" value="Carboxylesterase_B_CS"/>
</dbReference>
<reference evidence="8" key="1">
    <citation type="journal article" date="2020" name="J Insects Food Feed">
        <title>The yellow mealworm (Tenebrio molitor) genome: a resource for the emerging insects as food and feed industry.</title>
        <authorList>
            <person name="Eriksson T."/>
            <person name="Andere A."/>
            <person name="Kelstrup H."/>
            <person name="Emery V."/>
            <person name="Picard C."/>
        </authorList>
    </citation>
    <scope>NUCLEOTIDE SEQUENCE</scope>
    <source>
        <strain evidence="8">Stoneville</strain>
        <tissue evidence="8">Whole head</tissue>
    </source>
</reference>
<dbReference type="InterPro" id="IPR019826">
    <property type="entry name" value="Carboxylesterase_B_AS"/>
</dbReference>
<organism evidence="8 9">
    <name type="scientific">Tenebrio molitor</name>
    <name type="common">Yellow mealworm beetle</name>
    <dbReference type="NCBI Taxonomy" id="7067"/>
    <lineage>
        <taxon>Eukaryota</taxon>
        <taxon>Metazoa</taxon>
        <taxon>Ecdysozoa</taxon>
        <taxon>Arthropoda</taxon>
        <taxon>Hexapoda</taxon>
        <taxon>Insecta</taxon>
        <taxon>Pterygota</taxon>
        <taxon>Neoptera</taxon>
        <taxon>Endopterygota</taxon>
        <taxon>Coleoptera</taxon>
        <taxon>Polyphaga</taxon>
        <taxon>Cucujiformia</taxon>
        <taxon>Tenebrionidae</taxon>
        <taxon>Tenebrio</taxon>
    </lineage>
</organism>
<dbReference type="Proteomes" id="UP000719412">
    <property type="component" value="Unassembled WGS sequence"/>
</dbReference>
<accession>A0A8J6L5Y1</accession>
<sequence>MQISDQTNRTEMGRMIRELYTSGEPFADHLGDTVKVADIVLQLPNGQIRGREAVTLENRTFFAFEGVPYAAPPIGPLRFKAPQPPENWDDVLDTTHVEVVCFQTSSNNDNESEDCLYVNVYGPALETDYLPVMVFIHGGGFVDGASYGFQPDLFINHEVMLVTINYRLGVFGFLSTQDEIIPGNNGLKDQQLALQWIQDNIYLFGGDPGKVTIFGQSAGSASCAYQLLNQKSVDLFQGAILESGTFLSPWAFQRRAREIAFTTAAFLNSTFETSDDSQALLEFLQSVDARDLDAAAEKYHNMEYSFEDVEILQGFYWAPVVEVKNEDVFITKNMYGLLQAGNVVKVSRYHQYESSIHTFILDPATLQSMAEAFDQQLDWVVPNDMQISDQTNRTEMGRMIRELYTSGEPFADHLGDTVRFTSDTSFTRSVIKHAELYSQFAETYFYIFSYDGALGHGNVHYDGAESVGHSEDTYYLFCSGQDCDASGYPEQDQVIRDRLLMIWTDFAKYQNPTPITSELLQNITWPVVSTEEGDFYYVDIGENLEIKNHPKEETYKGWNSLYESLDFNDFDTY</sequence>
<keyword evidence="5" id="KW-0325">Glycoprotein</keyword>